<name>A0A081PCQ2_9SPHI</name>
<sequence>MQKTDQNTWNAKTGKMKINKMMVILLFFSAAFTACKKDDKPEISAPVINALEIGHDNNKTAYPGTDIHIEAELIAAGKLASVKVEISPKSGSGWKFNQEYVDGFSGLNNASFHKHIDVPADAAIGQYLVVFAVTDQQGSVTKIENTLEVKFDPFLPAATGFEVGINTAGNDLHMEATLTAVNKIAKVVAEVHGAGWEKEFEFTDAAMVGQTTYKLHKHLDVTAAPKGHYHVHLKIIDQAGKENEFEQHFDKP</sequence>
<dbReference type="Pfam" id="PF15418">
    <property type="entry name" value="DUF4625"/>
    <property type="match status" value="2"/>
</dbReference>
<dbReference type="InterPro" id="IPR013783">
    <property type="entry name" value="Ig-like_fold"/>
</dbReference>
<protein>
    <recommendedName>
        <fullName evidence="3">DUF4625 domain-containing protein</fullName>
    </recommendedName>
</protein>
<proteinExistence type="predicted"/>
<dbReference type="RefSeq" id="WP_037444392.1">
    <property type="nucleotide sequence ID" value="NZ_JNFF01000116.1"/>
</dbReference>
<dbReference type="eggNOG" id="COG1470">
    <property type="taxonomic scope" value="Bacteria"/>
</dbReference>
<evidence type="ECO:0000313" key="2">
    <source>
        <dbReference type="Proteomes" id="UP000028007"/>
    </source>
</evidence>
<evidence type="ECO:0008006" key="3">
    <source>
        <dbReference type="Google" id="ProtNLM"/>
    </source>
</evidence>
<dbReference type="Proteomes" id="UP000028007">
    <property type="component" value="Unassembled WGS sequence"/>
</dbReference>
<keyword evidence="2" id="KW-1185">Reference proteome</keyword>
<dbReference type="EMBL" id="JNFF01000116">
    <property type="protein sequence ID" value="KEQ28475.1"/>
    <property type="molecule type" value="Genomic_DNA"/>
</dbReference>
<organism evidence="1 2">
    <name type="scientific">Pedobacter antarcticus 4BY</name>
    <dbReference type="NCBI Taxonomy" id="1358423"/>
    <lineage>
        <taxon>Bacteria</taxon>
        <taxon>Pseudomonadati</taxon>
        <taxon>Bacteroidota</taxon>
        <taxon>Sphingobacteriia</taxon>
        <taxon>Sphingobacteriales</taxon>
        <taxon>Sphingobacteriaceae</taxon>
        <taxon>Pedobacter</taxon>
    </lineage>
</organism>
<dbReference type="Gene3D" id="2.60.40.10">
    <property type="entry name" value="Immunoglobulins"/>
    <property type="match status" value="1"/>
</dbReference>
<evidence type="ECO:0000313" key="1">
    <source>
        <dbReference type="EMBL" id="KEQ28475.1"/>
    </source>
</evidence>
<reference evidence="1 2" key="1">
    <citation type="journal article" date="1992" name="Int. J. Syst. Bacteriol.">
        <title>Sphingobacterium antarcticus sp. nov. a Psychrotrophic Bacterium from the Soils of Schirmacher Oasis, Antarctica.</title>
        <authorList>
            <person name="Shivaji S."/>
            <person name="Ray M.K."/>
            <person name="Rao N.S."/>
            <person name="Saiserr L."/>
            <person name="Jagannadham M.V."/>
            <person name="Kumar G.S."/>
            <person name="Reddy G."/>
            <person name="Bhargava P.M."/>
        </authorList>
    </citation>
    <scope>NUCLEOTIDE SEQUENCE [LARGE SCALE GENOMIC DNA]</scope>
    <source>
        <strain evidence="1 2">4BY</strain>
    </source>
</reference>
<gene>
    <name evidence="1" type="ORF">N180_02245</name>
</gene>
<dbReference type="InterPro" id="IPR027829">
    <property type="entry name" value="DUF4625"/>
</dbReference>
<comment type="caution">
    <text evidence="1">The sequence shown here is derived from an EMBL/GenBank/DDBJ whole genome shotgun (WGS) entry which is preliminary data.</text>
</comment>
<dbReference type="PROSITE" id="PS51257">
    <property type="entry name" value="PROKAR_LIPOPROTEIN"/>
    <property type="match status" value="1"/>
</dbReference>
<dbReference type="AlphaFoldDB" id="A0A081PCQ2"/>
<dbReference type="OrthoDB" id="978436at2"/>
<accession>A0A081PCQ2</accession>